<proteinExistence type="predicted"/>
<reference evidence="1 2" key="1">
    <citation type="submission" date="2023-02" db="EMBL/GenBank/DDBJ databases">
        <title>LHISI_Scaffold_Assembly.</title>
        <authorList>
            <person name="Stuart O.P."/>
            <person name="Cleave R."/>
            <person name="Magrath M.J.L."/>
            <person name="Mikheyev A.S."/>
        </authorList>
    </citation>
    <scope>NUCLEOTIDE SEQUENCE [LARGE SCALE GENOMIC DNA]</scope>
    <source>
        <strain evidence="1">Daus_M_001</strain>
        <tissue evidence="1">Leg muscle</tissue>
    </source>
</reference>
<keyword evidence="2" id="KW-1185">Reference proteome</keyword>
<accession>A0ABQ9HZP3</accession>
<sequence>MQMRNHATFRWLDQFHQAVSSGTPRIRMENVFSDSVEEEIYFYRFEEEEEENVEFDMEELNMVVRKSRLKHQVETT</sequence>
<evidence type="ECO:0000313" key="1">
    <source>
        <dbReference type="EMBL" id="KAJ8889862.1"/>
    </source>
</evidence>
<organism evidence="1 2">
    <name type="scientific">Dryococelus australis</name>
    <dbReference type="NCBI Taxonomy" id="614101"/>
    <lineage>
        <taxon>Eukaryota</taxon>
        <taxon>Metazoa</taxon>
        <taxon>Ecdysozoa</taxon>
        <taxon>Arthropoda</taxon>
        <taxon>Hexapoda</taxon>
        <taxon>Insecta</taxon>
        <taxon>Pterygota</taxon>
        <taxon>Neoptera</taxon>
        <taxon>Polyneoptera</taxon>
        <taxon>Phasmatodea</taxon>
        <taxon>Verophasmatodea</taxon>
        <taxon>Anareolatae</taxon>
        <taxon>Phasmatidae</taxon>
        <taxon>Eurycanthinae</taxon>
        <taxon>Dryococelus</taxon>
    </lineage>
</organism>
<protein>
    <submittedName>
        <fullName evidence="1">Uncharacterized protein</fullName>
    </submittedName>
</protein>
<gene>
    <name evidence="1" type="ORF">PR048_009367</name>
</gene>
<comment type="caution">
    <text evidence="1">The sequence shown here is derived from an EMBL/GenBank/DDBJ whole genome shotgun (WGS) entry which is preliminary data.</text>
</comment>
<dbReference type="EMBL" id="JARBHB010000003">
    <property type="protein sequence ID" value="KAJ8889862.1"/>
    <property type="molecule type" value="Genomic_DNA"/>
</dbReference>
<name>A0ABQ9HZP3_9NEOP</name>
<evidence type="ECO:0000313" key="2">
    <source>
        <dbReference type="Proteomes" id="UP001159363"/>
    </source>
</evidence>
<dbReference type="Proteomes" id="UP001159363">
    <property type="component" value="Chromosome 3"/>
</dbReference>